<evidence type="ECO:0000313" key="2">
    <source>
        <dbReference type="EMBL" id="TNN33809.1"/>
    </source>
</evidence>
<evidence type="ECO:0000256" key="1">
    <source>
        <dbReference type="SAM" id="MobiDB-lite"/>
    </source>
</evidence>
<organism evidence="2 3">
    <name type="scientific">Liparis tanakae</name>
    <name type="common">Tanaka's snailfish</name>
    <dbReference type="NCBI Taxonomy" id="230148"/>
    <lineage>
        <taxon>Eukaryota</taxon>
        <taxon>Metazoa</taxon>
        <taxon>Chordata</taxon>
        <taxon>Craniata</taxon>
        <taxon>Vertebrata</taxon>
        <taxon>Euteleostomi</taxon>
        <taxon>Actinopterygii</taxon>
        <taxon>Neopterygii</taxon>
        <taxon>Teleostei</taxon>
        <taxon>Neoteleostei</taxon>
        <taxon>Acanthomorphata</taxon>
        <taxon>Eupercaria</taxon>
        <taxon>Perciformes</taxon>
        <taxon>Cottioidei</taxon>
        <taxon>Cottales</taxon>
        <taxon>Liparidae</taxon>
        <taxon>Liparis</taxon>
    </lineage>
</organism>
<comment type="caution">
    <text evidence="2">The sequence shown here is derived from an EMBL/GenBank/DDBJ whole genome shotgun (WGS) entry which is preliminary data.</text>
</comment>
<dbReference type="EMBL" id="SRLO01002124">
    <property type="protein sequence ID" value="TNN33809.1"/>
    <property type="molecule type" value="Genomic_DNA"/>
</dbReference>
<sequence length="79" mass="8423">MDSGLWATLRDVLIRHCAFLTGRPGTCSTSLQNISGPRTPQVALADMSAMDARFNTAGKSPGEETQAAGLVPTSERRMD</sequence>
<keyword evidence="3" id="KW-1185">Reference proteome</keyword>
<feature type="region of interest" description="Disordered" evidence="1">
    <location>
        <begin position="55"/>
        <end position="79"/>
    </location>
</feature>
<dbReference type="Proteomes" id="UP000314294">
    <property type="component" value="Unassembled WGS sequence"/>
</dbReference>
<gene>
    <name evidence="2" type="ORF">EYF80_056028</name>
</gene>
<reference evidence="2 3" key="1">
    <citation type="submission" date="2019-03" db="EMBL/GenBank/DDBJ databases">
        <title>First draft genome of Liparis tanakae, snailfish: a comprehensive survey of snailfish specific genes.</title>
        <authorList>
            <person name="Kim W."/>
            <person name="Song I."/>
            <person name="Jeong J.-H."/>
            <person name="Kim D."/>
            <person name="Kim S."/>
            <person name="Ryu S."/>
            <person name="Song J.Y."/>
            <person name="Lee S.K."/>
        </authorList>
    </citation>
    <scope>NUCLEOTIDE SEQUENCE [LARGE SCALE GENOMIC DNA]</scope>
    <source>
        <tissue evidence="2">Muscle</tissue>
    </source>
</reference>
<proteinExistence type="predicted"/>
<evidence type="ECO:0000313" key="3">
    <source>
        <dbReference type="Proteomes" id="UP000314294"/>
    </source>
</evidence>
<name>A0A4Z2EY74_9TELE</name>
<accession>A0A4Z2EY74</accession>
<protein>
    <submittedName>
        <fullName evidence="2">Uncharacterized protein</fullName>
    </submittedName>
</protein>
<dbReference type="AlphaFoldDB" id="A0A4Z2EY74"/>